<evidence type="ECO:0000313" key="7">
    <source>
        <dbReference type="EMBL" id="KAH3786961.1"/>
    </source>
</evidence>
<dbReference type="GO" id="GO:0010629">
    <property type="term" value="P:negative regulation of gene expression"/>
    <property type="evidence" value="ECO:0007669"/>
    <property type="project" value="TreeGrafter"/>
</dbReference>
<evidence type="ECO:0000256" key="4">
    <source>
        <dbReference type="ARBA" id="ARBA00023027"/>
    </source>
</evidence>
<gene>
    <name evidence="7" type="ORF">DPMN_165079</name>
</gene>
<keyword evidence="5" id="KW-0539">Nucleus</keyword>
<accession>A0A9D4EW59</accession>
<dbReference type="GO" id="GO:0005634">
    <property type="term" value="C:nucleus"/>
    <property type="evidence" value="ECO:0007669"/>
    <property type="project" value="UniProtKB-SubCell"/>
</dbReference>
<proteinExistence type="predicted"/>
<dbReference type="PANTHER" id="PTHR14453:SF67">
    <property type="entry name" value="POLY [ADP-RIBOSE] POLYMERASE"/>
    <property type="match status" value="1"/>
</dbReference>
<evidence type="ECO:0000256" key="2">
    <source>
        <dbReference type="ARBA" id="ARBA00022676"/>
    </source>
</evidence>
<reference evidence="7" key="2">
    <citation type="submission" date="2020-11" db="EMBL/GenBank/DDBJ databases">
        <authorList>
            <person name="McCartney M.A."/>
            <person name="Auch B."/>
            <person name="Kono T."/>
            <person name="Mallez S."/>
            <person name="Becker A."/>
            <person name="Gohl D.M."/>
            <person name="Silverstein K.A.T."/>
            <person name="Koren S."/>
            <person name="Bechman K.B."/>
            <person name="Herman A."/>
            <person name="Abrahante J.E."/>
            <person name="Garbe J."/>
        </authorList>
    </citation>
    <scope>NUCLEOTIDE SEQUENCE</scope>
    <source>
        <strain evidence="7">Duluth1</strain>
        <tissue evidence="7">Whole animal</tissue>
    </source>
</reference>
<dbReference type="GO" id="GO:0005737">
    <property type="term" value="C:cytoplasm"/>
    <property type="evidence" value="ECO:0007669"/>
    <property type="project" value="TreeGrafter"/>
</dbReference>
<keyword evidence="8" id="KW-1185">Reference proteome</keyword>
<dbReference type="GO" id="GO:0003714">
    <property type="term" value="F:transcription corepressor activity"/>
    <property type="evidence" value="ECO:0007669"/>
    <property type="project" value="TreeGrafter"/>
</dbReference>
<keyword evidence="2" id="KW-0328">Glycosyltransferase</keyword>
<keyword evidence="4" id="KW-0520">NAD</keyword>
<sequence>MALSCAPVPSKSSPFPPWISSAWKSIEIKCIVNKSIQSTTPVADVEEICKYQYALTCQLQDLKSRLMRYDLNVSYAQKHNKQTCLITVETSKQKNDLKSLFADICLNNFLKNYSIFKFNLDLGEAVNVTRTVQQRKPELIRNGNAILFSNGNEIICFASNKEHMHNTLREIGYTDIQRVETNMYKENLFLLGITIPNLFPNVKVEIESDYHFLNFIWQGKADTTAQKLIEKFLQRCSRSTVIFDRSSDACMFIFDENGNNSKSFNEYIISKCKTLRMNAPKFHFRKENNEVILYTQPANDQLRIIIEKSICFFTPAAPISPDLRRFSQQNKCRIWLDEYKNIVVCTDDYRKDVSELCEKCVTGKVSDVLSSGQSLMVDFFTKQGNECKRQCKSKFNVDIHVENGVVVLRGNCKNDVANCKSFIKSLIKDMHTAVKFEGEWLESLNTECKYLAPDNSCSWRVHTRNENSRDEAREVEWLDPYGALNICIKEGDIDLSTDLFVDLVDDKLFSLSKACSNTDHPLRSVFPPAFKIPNLNDIYTHKVCGSFSNGRVRYKDIWAVVFAKQIDNNILDTIRNREIRIAFTRMFGFAQQQKYRSIYTNVCLRDGIGSEEEDLVRQMVLAGFMRVRSCLPNDRKKLIIHVGKNKTDAMKAIIDRVYADEFPLQKALPKQMSQSSDSIRMRVEIGSILTTKVMACVIVNSCDKKLQFKGGCALQISAAGGKPLEDECRIKYPDGIKPGFVAFTGAHELAKHGIRFIFHIALDKYKGNIKMIKDAVISCLKLAVELKCFTIAFPALGVGTLEYPWRETAFVMFETVEEFSKINPGGSVKDVKFICHTNDTRTYSAFENEAFRRSENGKHKLGHPINTAALFQCLIGKNGGTEIRVLKSPGYCAFPAYAVEVRENAGQTKLKTNCSKSNALNQIKEARHQPCSWNDILLGPVDLQQVFYTIMSERITHLIWNLDNSSMENIGKQIETIVRSMDAMCDRFSNNCLRTIDIVVDGDRANSHRDILTINPGICTLEVIAETKEKLSRVQERVTKRIHELREEKLVRFLKSFEMLSLPDTDTTTDSFDAQIPSSGSINGYQQPITPSKTVATDASTIYDKTDSLNLVPNIPNNTQLITEGIADPTKQLHSDSSLLDTNCATYTHSGTEISKHIHMIEVSAEINSGIVRFLAGSLSSWIQDMYSIFSVEIKHHDGDCATVYGSLDAISKFEEYLSTKFPRGPDELDFKENHFGDTTKVRKVVSQYQYEFICKFDIKHPGKYTYEHGHVEVNVKEQEVTDLHSWIDTIVTEVLPFDNETDANFALDKLKMTEQLLSFKKFDTKIIITGILSNVKTAFASFLNKKSLSISFERAALRIDLQLDHDDILQTKSDFVVVSSTPKMHMSKGAARLIHDMLNFDEAFRTRCEESIKENKEVRVGECRVIESGLGIRKWIGHVYVAKSTSHADMLHHIETSIKNSLREAELKNCQTIAFTCIGSDLGHDGLTIHQCVNCYVSAITSFTPKHNMKIIFVENNKPRFEDMCAAFRLTIPHGTPV</sequence>
<keyword evidence="3" id="KW-0808">Transferase</keyword>
<evidence type="ECO:0000256" key="5">
    <source>
        <dbReference type="ARBA" id="ARBA00023242"/>
    </source>
</evidence>
<dbReference type="PROSITE" id="PS51154">
    <property type="entry name" value="MACRO"/>
    <property type="match status" value="1"/>
</dbReference>
<protein>
    <recommendedName>
        <fullName evidence="6">Macro domain-containing protein</fullName>
    </recommendedName>
</protein>
<organism evidence="7 8">
    <name type="scientific">Dreissena polymorpha</name>
    <name type="common">Zebra mussel</name>
    <name type="synonym">Mytilus polymorpha</name>
    <dbReference type="NCBI Taxonomy" id="45954"/>
    <lineage>
        <taxon>Eukaryota</taxon>
        <taxon>Metazoa</taxon>
        <taxon>Spiralia</taxon>
        <taxon>Lophotrochozoa</taxon>
        <taxon>Mollusca</taxon>
        <taxon>Bivalvia</taxon>
        <taxon>Autobranchia</taxon>
        <taxon>Heteroconchia</taxon>
        <taxon>Euheterodonta</taxon>
        <taxon>Imparidentia</taxon>
        <taxon>Neoheterodontei</taxon>
        <taxon>Myida</taxon>
        <taxon>Dreissenoidea</taxon>
        <taxon>Dreissenidae</taxon>
        <taxon>Dreissena</taxon>
    </lineage>
</organism>
<evidence type="ECO:0000259" key="6">
    <source>
        <dbReference type="PROSITE" id="PS51154"/>
    </source>
</evidence>
<dbReference type="InterPro" id="IPR002589">
    <property type="entry name" value="Macro_dom"/>
</dbReference>
<dbReference type="InterPro" id="IPR052056">
    <property type="entry name" value="Mono-ARTD/PARP"/>
</dbReference>
<name>A0A9D4EW59_DREPO</name>
<dbReference type="Proteomes" id="UP000828390">
    <property type="component" value="Unassembled WGS sequence"/>
</dbReference>
<comment type="subcellular location">
    <subcellularLocation>
        <location evidence="1">Nucleus</location>
    </subcellularLocation>
</comment>
<dbReference type="EMBL" id="JAIWYP010000008">
    <property type="protein sequence ID" value="KAH3786961.1"/>
    <property type="molecule type" value="Genomic_DNA"/>
</dbReference>
<dbReference type="Gene3D" id="3.40.220.10">
    <property type="entry name" value="Leucine Aminopeptidase, subunit E, domain 1"/>
    <property type="match status" value="2"/>
</dbReference>
<feature type="domain" description="Macro" evidence="6">
    <location>
        <begin position="668"/>
        <end position="854"/>
    </location>
</feature>
<dbReference type="GO" id="GO:0016757">
    <property type="term" value="F:glycosyltransferase activity"/>
    <property type="evidence" value="ECO:0007669"/>
    <property type="project" value="UniProtKB-KW"/>
</dbReference>
<evidence type="ECO:0000256" key="1">
    <source>
        <dbReference type="ARBA" id="ARBA00004123"/>
    </source>
</evidence>
<comment type="caution">
    <text evidence="7">The sequence shown here is derived from an EMBL/GenBank/DDBJ whole genome shotgun (WGS) entry which is preliminary data.</text>
</comment>
<evidence type="ECO:0000313" key="8">
    <source>
        <dbReference type="Proteomes" id="UP000828390"/>
    </source>
</evidence>
<reference evidence="7" key="1">
    <citation type="journal article" date="2019" name="bioRxiv">
        <title>The Genome of the Zebra Mussel, Dreissena polymorpha: A Resource for Invasive Species Research.</title>
        <authorList>
            <person name="McCartney M.A."/>
            <person name="Auch B."/>
            <person name="Kono T."/>
            <person name="Mallez S."/>
            <person name="Zhang Y."/>
            <person name="Obille A."/>
            <person name="Becker A."/>
            <person name="Abrahante J.E."/>
            <person name="Garbe J."/>
            <person name="Badalamenti J.P."/>
            <person name="Herman A."/>
            <person name="Mangelson H."/>
            <person name="Liachko I."/>
            <person name="Sullivan S."/>
            <person name="Sone E.D."/>
            <person name="Koren S."/>
            <person name="Silverstein K.A.T."/>
            <person name="Beckman K.B."/>
            <person name="Gohl D.M."/>
        </authorList>
    </citation>
    <scope>NUCLEOTIDE SEQUENCE</scope>
    <source>
        <strain evidence="7">Duluth1</strain>
        <tissue evidence="7">Whole animal</tissue>
    </source>
</reference>
<evidence type="ECO:0000256" key="3">
    <source>
        <dbReference type="ARBA" id="ARBA00022679"/>
    </source>
</evidence>
<dbReference type="InterPro" id="IPR043472">
    <property type="entry name" value="Macro_dom-like"/>
</dbReference>
<dbReference type="Pfam" id="PF01661">
    <property type="entry name" value="Macro"/>
    <property type="match status" value="2"/>
</dbReference>
<dbReference type="SUPFAM" id="SSF52949">
    <property type="entry name" value="Macro domain-like"/>
    <property type="match status" value="2"/>
</dbReference>
<dbReference type="SMART" id="SM00506">
    <property type="entry name" value="A1pp"/>
    <property type="match status" value="2"/>
</dbReference>
<dbReference type="PANTHER" id="PTHR14453">
    <property type="entry name" value="PARP/ZINC FINGER CCCH TYPE DOMAIN CONTAINING PROTEIN"/>
    <property type="match status" value="1"/>
</dbReference>